<dbReference type="Pfam" id="PF02037">
    <property type="entry name" value="SAP"/>
    <property type="match status" value="1"/>
</dbReference>
<protein>
    <recommendedName>
        <fullName evidence="2">SAP domain-containing protein</fullName>
    </recommendedName>
</protein>
<evidence type="ECO:0000256" key="1">
    <source>
        <dbReference type="SAM" id="MobiDB-lite"/>
    </source>
</evidence>
<reference evidence="3 4" key="1">
    <citation type="submission" date="2015-03" db="EMBL/GenBank/DDBJ databases">
        <title>Genomics and transcriptomics of the oil-accumulating basidiomycete yeast T. oleaginosus allow insights into substrate utilization and the diverse evolutionary trajectories of mating systems in fungi.</title>
        <authorList>
            <consortium name="DOE Joint Genome Institute"/>
            <person name="Kourist R."/>
            <person name="Kracht O."/>
            <person name="Bracharz F."/>
            <person name="Lipzen A."/>
            <person name="Nolan M."/>
            <person name="Ohm R."/>
            <person name="Grigoriev I."/>
            <person name="Sun S."/>
            <person name="Heitman J."/>
            <person name="Bruck T."/>
            <person name="Nowrousian M."/>
        </authorList>
    </citation>
    <scope>NUCLEOTIDE SEQUENCE [LARGE SCALE GENOMIC DNA]</scope>
    <source>
        <strain evidence="3 4">IBC0246</strain>
    </source>
</reference>
<proteinExistence type="predicted"/>
<feature type="domain" description="SAP" evidence="2">
    <location>
        <begin position="184"/>
        <end position="218"/>
    </location>
</feature>
<evidence type="ECO:0000259" key="2">
    <source>
        <dbReference type="PROSITE" id="PS50800"/>
    </source>
</evidence>
<dbReference type="RefSeq" id="XP_018276004.1">
    <property type="nucleotide sequence ID" value="XM_018424284.1"/>
</dbReference>
<accession>A0A0J0XEN8</accession>
<dbReference type="EMBL" id="KQ087257">
    <property type="protein sequence ID" value="KLT39513.1"/>
    <property type="molecule type" value="Genomic_DNA"/>
</dbReference>
<dbReference type="PROSITE" id="PS50800">
    <property type="entry name" value="SAP"/>
    <property type="match status" value="1"/>
</dbReference>
<dbReference type="Proteomes" id="UP000053611">
    <property type="component" value="Unassembled WGS sequence"/>
</dbReference>
<dbReference type="InterPro" id="IPR003034">
    <property type="entry name" value="SAP_dom"/>
</dbReference>
<sequence length="229" mass="25153">MAQYAMNVADDPSYLGHDRHSPDDGATRPIGCPFCLFDSTKSFWERNFEFAQRGAQLRHIATHIAALSNDGSTHNCPFPACEGISLDREALACHLQNFHALRVASSLKRRLELDDKPDPPVTKRRVDHAPNTPPLPMPPPPTTKMPPPPTTTSSPTTSQQLDALEVQTVTPDIPLVAEPKLPPYSEMKGSQLKALCRSRNLSIRGANAVLAQRLREYDFTQTPGPRSGG</sequence>
<dbReference type="InterPro" id="IPR036361">
    <property type="entry name" value="SAP_dom_sf"/>
</dbReference>
<dbReference type="AlphaFoldDB" id="A0A0J0XEN8"/>
<keyword evidence="4" id="KW-1185">Reference proteome</keyword>
<organism evidence="3 4">
    <name type="scientific">Cutaneotrichosporon oleaginosum</name>
    <dbReference type="NCBI Taxonomy" id="879819"/>
    <lineage>
        <taxon>Eukaryota</taxon>
        <taxon>Fungi</taxon>
        <taxon>Dikarya</taxon>
        <taxon>Basidiomycota</taxon>
        <taxon>Agaricomycotina</taxon>
        <taxon>Tremellomycetes</taxon>
        <taxon>Trichosporonales</taxon>
        <taxon>Trichosporonaceae</taxon>
        <taxon>Cutaneotrichosporon</taxon>
    </lineage>
</organism>
<evidence type="ECO:0000313" key="4">
    <source>
        <dbReference type="Proteomes" id="UP000053611"/>
    </source>
</evidence>
<dbReference type="SUPFAM" id="SSF68906">
    <property type="entry name" value="SAP domain"/>
    <property type="match status" value="1"/>
</dbReference>
<evidence type="ECO:0000313" key="3">
    <source>
        <dbReference type="EMBL" id="KLT39513.1"/>
    </source>
</evidence>
<feature type="compositionally biased region" description="Pro residues" evidence="1">
    <location>
        <begin position="131"/>
        <end position="150"/>
    </location>
</feature>
<dbReference type="Gene3D" id="1.10.720.30">
    <property type="entry name" value="SAP domain"/>
    <property type="match status" value="1"/>
</dbReference>
<dbReference type="GeneID" id="28984887"/>
<feature type="region of interest" description="Disordered" evidence="1">
    <location>
        <begin position="112"/>
        <end position="158"/>
    </location>
</feature>
<dbReference type="SMART" id="SM00513">
    <property type="entry name" value="SAP"/>
    <property type="match status" value="1"/>
</dbReference>
<name>A0A0J0XEN8_9TREE</name>
<gene>
    <name evidence="3" type="ORF">CC85DRAFT_288500</name>
</gene>